<dbReference type="InterPro" id="IPR024371">
    <property type="entry name" value="AcetylCoA_trans_1-like"/>
</dbReference>
<feature type="transmembrane region" description="Helical" evidence="7">
    <location>
        <begin position="314"/>
        <end position="337"/>
    </location>
</feature>
<evidence type="ECO:0000256" key="7">
    <source>
        <dbReference type="SAM" id="Phobius"/>
    </source>
</evidence>
<feature type="transmembrane region" description="Helical" evidence="7">
    <location>
        <begin position="38"/>
        <end position="64"/>
    </location>
</feature>
<dbReference type="KEGG" id="azc:AZC_0571"/>
<evidence type="ECO:0000256" key="2">
    <source>
        <dbReference type="ARBA" id="ARBA00022448"/>
    </source>
</evidence>
<sequence>MSSRPPPTEQDMSENTLEAPGAPASMLDAVKVYLRPSVLVVILLGFSSGLPLALTGTTLAVWMTERKVDIATIGLFHLVGLPYTLKFLWAPLVDALDVPLLSRWLGRRRGWLLATQLLLAAAILYLGFQDLGFAPSADGTRMAAPFGLIVGAVLVAFLSATQDIVVDAYRVEKLDTSEQAAGMAGYVAAYRIGMLVSGAGIIALVAWFEFKGLPHAQVWAWGYGVAAACMALGIFATLIAREPDGAPRVAHEGGALGALKRVFTTAFGAFSEFLTRSHAFAILAFVTLYKFSDALAGGLTASFVISIGFDKATYAAIVKGVGLLAALAGGFAGGMLARGRSLVTCLWIGGVLQMASNLAFSVQAMIGPDVGFLTFAMIVENFTGAIGTVIFVAYLSSLCGARAHTATQYALLTALTAVGRTVLASGGGYIYDVTGWAWFFVVTVIAGLPGLALLGWLQARGHFRELGAKG</sequence>
<evidence type="ECO:0000313" key="9">
    <source>
        <dbReference type="Proteomes" id="UP000000270"/>
    </source>
</evidence>
<dbReference type="Proteomes" id="UP000000270">
    <property type="component" value="Chromosome"/>
</dbReference>
<protein>
    <submittedName>
        <fullName evidence="8">Major facilitator</fullName>
    </submittedName>
</protein>
<feature type="transmembrane region" description="Helical" evidence="7">
    <location>
        <begin position="409"/>
        <end position="430"/>
    </location>
</feature>
<dbReference type="HOGENOM" id="CLU_029352_1_2_5"/>
<evidence type="ECO:0000256" key="4">
    <source>
        <dbReference type="ARBA" id="ARBA00022989"/>
    </source>
</evidence>
<gene>
    <name evidence="8" type="ordered locus">AZC_0571</name>
</gene>
<dbReference type="SUPFAM" id="SSF103473">
    <property type="entry name" value="MFS general substrate transporter"/>
    <property type="match status" value="1"/>
</dbReference>
<dbReference type="PANTHER" id="PTHR12778">
    <property type="entry name" value="SOLUTE CARRIER FAMILY 33 ACETYL-COA TRANSPORTER -RELATED"/>
    <property type="match status" value="1"/>
</dbReference>
<feature type="region of interest" description="Disordered" evidence="6">
    <location>
        <begin position="1"/>
        <end position="20"/>
    </location>
</feature>
<dbReference type="Gene3D" id="1.20.1250.20">
    <property type="entry name" value="MFS general substrate transporter like domains"/>
    <property type="match status" value="2"/>
</dbReference>
<reference evidence="9" key="2">
    <citation type="submission" date="2007-04" db="EMBL/GenBank/DDBJ databases">
        <title>Complete genome sequence of the nitrogen-fixing bacterium Azorhizobium caulinodans ORS571.</title>
        <authorList>
            <person name="Lee K.B."/>
            <person name="Backer P.D."/>
            <person name="Aono T."/>
            <person name="Liu C.T."/>
            <person name="Suzuki S."/>
            <person name="Suzuki T."/>
            <person name="Kaneko T."/>
            <person name="Yamada M."/>
            <person name="Tabata S."/>
            <person name="Kupfer D.M."/>
            <person name="Najar F.Z."/>
            <person name="Wiley G.B."/>
            <person name="Roe B."/>
            <person name="Binnewies T."/>
            <person name="Ussery D."/>
            <person name="Vereecke D."/>
            <person name="Gevers D."/>
            <person name="Holsters M."/>
            <person name="Oyaizu H."/>
        </authorList>
    </citation>
    <scope>NUCLEOTIDE SEQUENCE [LARGE SCALE GENOMIC DNA]</scope>
    <source>
        <strain evidence="9">ATCC 43989 / DSM 5975 / JCM 20966 / LMG 6465 / NBRC 14845 / NCIMB 13405 / ORS 571</strain>
    </source>
</reference>
<comment type="subcellular location">
    <subcellularLocation>
        <location evidence="1">Membrane</location>
        <topology evidence="1">Multi-pass membrane protein</topology>
    </subcellularLocation>
</comment>
<name>A8IMK7_AZOC5</name>
<evidence type="ECO:0000313" key="8">
    <source>
        <dbReference type="EMBL" id="BAF86569.1"/>
    </source>
</evidence>
<dbReference type="PANTHER" id="PTHR12778:SF10">
    <property type="entry name" value="MAJOR FACILITATOR SUPERFAMILY DOMAIN-CONTAINING PROTEIN 3"/>
    <property type="match status" value="1"/>
</dbReference>
<keyword evidence="3 7" id="KW-0812">Transmembrane</keyword>
<organism evidence="8 9">
    <name type="scientific">Azorhizobium caulinodans (strain ATCC 43989 / DSM 5975 / JCM 20966 / LMG 6465 / NBRC 14845 / NCIMB 13405 / ORS 571)</name>
    <dbReference type="NCBI Taxonomy" id="438753"/>
    <lineage>
        <taxon>Bacteria</taxon>
        <taxon>Pseudomonadati</taxon>
        <taxon>Pseudomonadota</taxon>
        <taxon>Alphaproteobacteria</taxon>
        <taxon>Hyphomicrobiales</taxon>
        <taxon>Xanthobacteraceae</taxon>
        <taxon>Azorhizobium</taxon>
    </lineage>
</organism>
<accession>A8IMK7</accession>
<keyword evidence="9" id="KW-1185">Reference proteome</keyword>
<dbReference type="InterPro" id="IPR036259">
    <property type="entry name" value="MFS_trans_sf"/>
</dbReference>
<reference evidence="8 9" key="5">
    <citation type="journal article" date="2010" name="Appl. Environ. Microbiol.">
        <title>phrR-like gene praR of Azorhizobium caulinodans ORS571 is essential for symbiosis with Sesbania rostrata and is involved in expression of reb genes.</title>
        <authorList>
            <person name="Akiba N."/>
            <person name="Aono T."/>
            <person name="Toyazaki H."/>
            <person name="Sato S."/>
            <person name="Oyaizu H."/>
        </authorList>
    </citation>
    <scope>NUCLEOTIDE SEQUENCE [LARGE SCALE GENOMIC DNA]</scope>
    <source>
        <strain evidence="9">ATCC 43989 / DSM 5975 / JCM 20966 / LMG 6465 / NBRC 14845 / NCIMB 13405 / ORS 571</strain>
    </source>
</reference>
<dbReference type="STRING" id="438753.AZC_0571"/>
<feature type="transmembrane region" description="Helical" evidence="7">
    <location>
        <begin position="187"/>
        <end position="208"/>
    </location>
</feature>
<dbReference type="eggNOG" id="COG2211">
    <property type="taxonomic scope" value="Bacteria"/>
</dbReference>
<dbReference type="InterPro" id="IPR004752">
    <property type="entry name" value="AmpG_permease/AT-1"/>
</dbReference>
<feature type="transmembrane region" description="Helical" evidence="7">
    <location>
        <begin position="148"/>
        <end position="166"/>
    </location>
</feature>
<proteinExistence type="predicted"/>
<dbReference type="NCBIfam" id="TIGR00901">
    <property type="entry name" value="2A0125"/>
    <property type="match status" value="1"/>
</dbReference>
<feature type="transmembrane region" description="Helical" evidence="7">
    <location>
        <begin position="220"/>
        <end position="240"/>
    </location>
</feature>
<dbReference type="EMBL" id="AP009384">
    <property type="protein sequence ID" value="BAF86569.1"/>
    <property type="molecule type" value="Genomic_DNA"/>
</dbReference>
<dbReference type="Pfam" id="PF13000">
    <property type="entry name" value="Acatn"/>
    <property type="match status" value="1"/>
</dbReference>
<evidence type="ECO:0000256" key="6">
    <source>
        <dbReference type="SAM" id="MobiDB-lite"/>
    </source>
</evidence>
<dbReference type="GO" id="GO:0008521">
    <property type="term" value="F:acetyl-CoA transmembrane transporter activity"/>
    <property type="evidence" value="ECO:0007669"/>
    <property type="project" value="InterPro"/>
</dbReference>
<reference evidence="8 9" key="4">
    <citation type="journal article" date="2009" name="Appl. Environ. Microbiol.">
        <title>Comparative genome-wide transcriptional profiling of Azorhizobium caulinodans ORS571 grown under free-living and symbiotic conditions.</title>
        <authorList>
            <person name="Tsukada S."/>
            <person name="Aono T."/>
            <person name="Akiba N."/>
            <person name="Lee KB."/>
            <person name="Liu CT."/>
            <person name="Toyazaki H."/>
            <person name="Oyaizu H."/>
        </authorList>
    </citation>
    <scope>NUCLEOTIDE SEQUENCE [LARGE SCALE GENOMIC DNA]</scope>
    <source>
        <strain evidence="9">ATCC 43989 / DSM 5975 / JCM 20966 / LMG 6465 / NBRC 14845 / NCIMB 13405 / ORS 571</strain>
    </source>
</reference>
<feature type="transmembrane region" description="Helical" evidence="7">
    <location>
        <begin position="436"/>
        <end position="457"/>
    </location>
</feature>
<feature type="transmembrane region" description="Helical" evidence="7">
    <location>
        <begin position="344"/>
        <end position="366"/>
    </location>
</feature>
<reference evidence="8 9" key="6">
    <citation type="journal article" date="2011" name="Appl. Environ. Microbiol.">
        <title>Involvement of the azorhizobial chromosome partition gene (parA) in the onset of bacteroid differentiation during Sesbania rostrata stem nodule development.</title>
        <authorList>
            <person name="Liu CT."/>
            <person name="Lee KB."/>
            <person name="Wang YS."/>
            <person name="Peng MH."/>
            <person name="Lee KT."/>
            <person name="Suzuki S."/>
            <person name="Suzuki T."/>
            <person name="Oyaizu H."/>
        </authorList>
    </citation>
    <scope>NUCLEOTIDE SEQUENCE [LARGE SCALE GENOMIC DNA]</scope>
    <source>
        <strain evidence="9">ATCC 43989 / DSM 5975 / JCM 20966 / LMG 6465 / NBRC 14845 / NCIMB 13405 / ORS 571</strain>
    </source>
</reference>
<feature type="transmembrane region" description="Helical" evidence="7">
    <location>
        <begin position="280"/>
        <end position="308"/>
    </location>
</feature>
<feature type="transmembrane region" description="Helical" evidence="7">
    <location>
        <begin position="70"/>
        <end position="89"/>
    </location>
</feature>
<keyword evidence="5 7" id="KW-0472">Membrane</keyword>
<reference evidence="8 9" key="1">
    <citation type="journal article" date="2007" name="Appl. Environ. Microbiol.">
        <title>Rhizobial factors required for stem nodule maturation and maintenance in Sesbania rostrata-Azorhizobium caulinodans ORS571 symbiosis.</title>
        <authorList>
            <person name="Suzuki S."/>
            <person name="Aono T."/>
            <person name="Lee KB."/>
            <person name="Suzuki T."/>
            <person name="Liu CT."/>
            <person name="Miwa H."/>
            <person name="Wakao S."/>
            <person name="Iki T."/>
            <person name="Oyaizu H."/>
        </authorList>
    </citation>
    <scope>NUCLEOTIDE SEQUENCE [LARGE SCALE GENOMIC DNA]</scope>
    <source>
        <strain evidence="9">ATCC 43989 / DSM 5975 / JCM 20966 / LMG 6465 / NBRC 14845 / NCIMB 13405 / ORS 571</strain>
    </source>
</reference>
<feature type="transmembrane region" description="Helical" evidence="7">
    <location>
        <begin position="372"/>
        <end position="397"/>
    </location>
</feature>
<reference evidence="8 9" key="3">
    <citation type="journal article" date="2008" name="BMC Genomics">
        <title>The genome of the versatile nitrogen fixer Azorhizobium caulinodans ORS571.</title>
        <authorList>
            <person name="Lee KB."/>
            <person name="Backer P.D."/>
            <person name="Aono T."/>
            <person name="Liu CT."/>
            <person name="Suzuki S."/>
            <person name="Suzuki T."/>
            <person name="Kaneko T."/>
            <person name="Yamada M."/>
            <person name="Tabata S."/>
            <person name="Kupfer D.M."/>
            <person name="Najar F.Z."/>
            <person name="Wiley G.B."/>
            <person name="Roe B."/>
            <person name="Binnewies T.T."/>
            <person name="Ussery D.W."/>
            <person name="D'Haeze W."/>
            <person name="Herder J.D."/>
            <person name="Gevers D."/>
            <person name="Vereecke D."/>
            <person name="Holsters M."/>
            <person name="Oyaizu H."/>
        </authorList>
    </citation>
    <scope>NUCLEOTIDE SEQUENCE [LARGE SCALE GENOMIC DNA]</scope>
    <source>
        <strain evidence="9">ATCC 43989 / DSM 5975 / JCM 20966 / LMG 6465 / NBRC 14845 / NCIMB 13405 / ORS 571</strain>
    </source>
</reference>
<dbReference type="GO" id="GO:0035348">
    <property type="term" value="P:acetyl-CoA transmembrane transport"/>
    <property type="evidence" value="ECO:0007669"/>
    <property type="project" value="InterPro"/>
</dbReference>
<evidence type="ECO:0000256" key="5">
    <source>
        <dbReference type="ARBA" id="ARBA00023136"/>
    </source>
</evidence>
<evidence type="ECO:0000256" key="3">
    <source>
        <dbReference type="ARBA" id="ARBA00022692"/>
    </source>
</evidence>
<keyword evidence="2" id="KW-0813">Transport</keyword>
<evidence type="ECO:0000256" key="1">
    <source>
        <dbReference type="ARBA" id="ARBA00004141"/>
    </source>
</evidence>
<dbReference type="AlphaFoldDB" id="A8IMK7"/>
<keyword evidence="4 7" id="KW-1133">Transmembrane helix</keyword>
<dbReference type="GO" id="GO:0016020">
    <property type="term" value="C:membrane"/>
    <property type="evidence" value="ECO:0007669"/>
    <property type="project" value="UniProtKB-SubCell"/>
</dbReference>
<feature type="transmembrane region" description="Helical" evidence="7">
    <location>
        <begin position="110"/>
        <end position="128"/>
    </location>
</feature>